<evidence type="ECO:0000313" key="1">
    <source>
        <dbReference type="EMBL" id="MPM53210.1"/>
    </source>
</evidence>
<name>A0A645AJA1_9ZZZZ</name>
<sequence>MNAIEKRILEGQCIVVYPEAHIWPYYTKIRPYKATSFSYPIKFDVPSFCFTNTYQKRKHSKNPRIVTYIDGPFYPDKELPVNMQKQDLRDRIYECMSQRSKKSNVEYIRYVKRSNHD</sequence>
<reference evidence="1" key="1">
    <citation type="submission" date="2019-08" db="EMBL/GenBank/DDBJ databases">
        <authorList>
            <person name="Kucharzyk K."/>
            <person name="Murdoch R.W."/>
            <person name="Higgins S."/>
            <person name="Loffler F."/>
        </authorList>
    </citation>
    <scope>NUCLEOTIDE SEQUENCE</scope>
</reference>
<evidence type="ECO:0008006" key="2">
    <source>
        <dbReference type="Google" id="ProtNLM"/>
    </source>
</evidence>
<proteinExistence type="predicted"/>
<organism evidence="1">
    <name type="scientific">bioreactor metagenome</name>
    <dbReference type="NCBI Taxonomy" id="1076179"/>
    <lineage>
        <taxon>unclassified sequences</taxon>
        <taxon>metagenomes</taxon>
        <taxon>ecological metagenomes</taxon>
    </lineage>
</organism>
<dbReference type="AlphaFoldDB" id="A0A645AJA1"/>
<accession>A0A645AJA1</accession>
<comment type="caution">
    <text evidence="1">The sequence shown here is derived from an EMBL/GenBank/DDBJ whole genome shotgun (WGS) entry which is preliminary data.</text>
</comment>
<gene>
    <name evidence="1" type="ORF">SDC9_99975</name>
</gene>
<dbReference type="EMBL" id="VSSQ01014226">
    <property type="protein sequence ID" value="MPM53210.1"/>
    <property type="molecule type" value="Genomic_DNA"/>
</dbReference>
<protein>
    <recommendedName>
        <fullName evidence="2">Phospholipid/glycerol acyltransferase domain-containing protein</fullName>
    </recommendedName>
</protein>